<keyword evidence="2" id="KW-0677">Repeat</keyword>
<dbReference type="PANTHER" id="PTHR18849">
    <property type="entry name" value="LEUCINE RICH REPEAT PROTEIN"/>
    <property type="match status" value="1"/>
</dbReference>
<gene>
    <name evidence="3" type="ORF">OS493_004866</name>
</gene>
<dbReference type="GO" id="GO:0036158">
    <property type="term" value="P:outer dynein arm assembly"/>
    <property type="evidence" value="ECO:0007669"/>
    <property type="project" value="TreeGrafter"/>
</dbReference>
<keyword evidence="4" id="KW-1185">Reference proteome</keyword>
<dbReference type="InterPro" id="IPR032675">
    <property type="entry name" value="LRR_dom_sf"/>
</dbReference>
<name>A0A9W9Z668_9CNID</name>
<dbReference type="OrthoDB" id="1658at2759"/>
<dbReference type="Pfam" id="PF14580">
    <property type="entry name" value="LRR_9"/>
    <property type="match status" value="1"/>
</dbReference>
<comment type="caution">
    <text evidence="3">The sequence shown here is derived from an EMBL/GenBank/DDBJ whole genome shotgun (WGS) entry which is preliminary data.</text>
</comment>
<dbReference type="AlphaFoldDB" id="A0A9W9Z668"/>
<dbReference type="PROSITE" id="PS51450">
    <property type="entry name" value="LRR"/>
    <property type="match status" value="1"/>
</dbReference>
<dbReference type="Proteomes" id="UP001163046">
    <property type="component" value="Unassembled WGS sequence"/>
</dbReference>
<dbReference type="GO" id="GO:0005737">
    <property type="term" value="C:cytoplasm"/>
    <property type="evidence" value="ECO:0007669"/>
    <property type="project" value="TreeGrafter"/>
</dbReference>
<protein>
    <recommendedName>
        <fullName evidence="5">Geranylgeranyl transferase type-2 subunit alpha</fullName>
    </recommendedName>
</protein>
<keyword evidence="1" id="KW-0433">Leucine-rich repeat</keyword>
<accession>A0A9W9Z668</accession>
<dbReference type="SUPFAM" id="SSF48439">
    <property type="entry name" value="Protein prenylyltransferase"/>
    <property type="match status" value="1"/>
</dbReference>
<evidence type="ECO:0000256" key="2">
    <source>
        <dbReference type="ARBA" id="ARBA00022737"/>
    </source>
</evidence>
<dbReference type="Gene3D" id="3.80.10.10">
    <property type="entry name" value="Ribonuclease Inhibitor"/>
    <property type="match status" value="1"/>
</dbReference>
<evidence type="ECO:0000313" key="3">
    <source>
        <dbReference type="EMBL" id="KAJ7374528.1"/>
    </source>
</evidence>
<evidence type="ECO:0000313" key="4">
    <source>
        <dbReference type="Proteomes" id="UP001163046"/>
    </source>
</evidence>
<dbReference type="PANTHER" id="PTHR18849:SF8">
    <property type="entry name" value="LEUCINE-RICH REPEAT-CONTAINING PROTEIN 61"/>
    <property type="match status" value="1"/>
</dbReference>
<dbReference type="InterPro" id="IPR001611">
    <property type="entry name" value="Leu-rich_rpt"/>
</dbReference>
<proteinExistence type="predicted"/>
<reference evidence="3" key="1">
    <citation type="submission" date="2023-01" db="EMBL/GenBank/DDBJ databases">
        <title>Genome assembly of the deep-sea coral Lophelia pertusa.</title>
        <authorList>
            <person name="Herrera S."/>
            <person name="Cordes E."/>
        </authorList>
    </citation>
    <scope>NUCLEOTIDE SEQUENCE</scope>
    <source>
        <strain evidence="3">USNM1676648</strain>
        <tissue evidence="3">Polyp</tissue>
    </source>
</reference>
<evidence type="ECO:0000256" key="1">
    <source>
        <dbReference type="ARBA" id="ARBA00022614"/>
    </source>
</evidence>
<dbReference type="EMBL" id="MU826827">
    <property type="protein sequence ID" value="KAJ7374528.1"/>
    <property type="molecule type" value="Genomic_DNA"/>
</dbReference>
<dbReference type="SUPFAM" id="SSF52058">
    <property type="entry name" value="L domain-like"/>
    <property type="match status" value="1"/>
</dbReference>
<organism evidence="3 4">
    <name type="scientific">Desmophyllum pertusum</name>
    <dbReference type="NCBI Taxonomy" id="174260"/>
    <lineage>
        <taxon>Eukaryota</taxon>
        <taxon>Metazoa</taxon>
        <taxon>Cnidaria</taxon>
        <taxon>Anthozoa</taxon>
        <taxon>Hexacorallia</taxon>
        <taxon>Scleractinia</taxon>
        <taxon>Caryophylliina</taxon>
        <taxon>Caryophylliidae</taxon>
        <taxon>Desmophyllum</taxon>
    </lineage>
</organism>
<sequence>MNGKLERCIVLPKGESEVWTAASESHLFRAELTAVHSSVLQQELDSCRLLLEEEPDNKWTMLTMVLLMRALDPLLHEQETDLYLEKLTQVDCYRQGYYKDLRRKFRLENTIERQRSTKAKETELLTIQLGLTCLSHMDQLVLTKEVNLSHNQLVSLDECNMLQCVNILDASNNNLRHITQRHALRLCSLQELSLSNNNISNLDCLKSLQQCASLRKIDLRGNPCCQSAGYRDAVKSLLANLQELDGEHT</sequence>
<evidence type="ECO:0008006" key="5">
    <source>
        <dbReference type="Google" id="ProtNLM"/>
    </source>
</evidence>
<dbReference type="Gene3D" id="1.25.40.120">
    <property type="entry name" value="Protein prenylyltransferase"/>
    <property type="match status" value="1"/>
</dbReference>